<evidence type="ECO:0000256" key="4">
    <source>
        <dbReference type="ARBA" id="ARBA00022989"/>
    </source>
</evidence>
<feature type="transmembrane region" description="Helical" evidence="6">
    <location>
        <begin position="93"/>
        <end position="114"/>
    </location>
</feature>
<feature type="transmembrane region" description="Helical" evidence="6">
    <location>
        <begin position="40"/>
        <end position="57"/>
    </location>
</feature>
<keyword evidence="3 6" id="KW-0812">Transmembrane</keyword>
<protein>
    <submittedName>
        <fullName evidence="7">Putative PurR-regulated permease PerM</fullName>
    </submittedName>
</protein>
<reference evidence="7 8" key="1">
    <citation type="submission" date="2020-08" db="EMBL/GenBank/DDBJ databases">
        <title>Genomic Encyclopedia of Type Strains, Phase IV (KMG-IV): sequencing the most valuable type-strain genomes for metagenomic binning, comparative biology and taxonomic classification.</title>
        <authorList>
            <person name="Goeker M."/>
        </authorList>
    </citation>
    <scope>NUCLEOTIDE SEQUENCE [LARGE SCALE GENOMIC DNA]</scope>
    <source>
        <strain evidence="7 8">DSM 25620</strain>
    </source>
</reference>
<feature type="transmembrane region" description="Helical" evidence="6">
    <location>
        <begin position="190"/>
        <end position="208"/>
    </location>
</feature>
<accession>A0A7W8AJU3</accession>
<keyword evidence="8" id="KW-1185">Reference proteome</keyword>
<dbReference type="PANTHER" id="PTHR21716">
    <property type="entry name" value="TRANSMEMBRANE PROTEIN"/>
    <property type="match status" value="1"/>
</dbReference>
<evidence type="ECO:0000313" key="7">
    <source>
        <dbReference type="EMBL" id="MBB5090383.1"/>
    </source>
</evidence>
<proteinExistence type="inferred from homology"/>
<comment type="subcellular location">
    <subcellularLocation>
        <location evidence="1">Membrane</location>
        <topology evidence="1">Multi-pass membrane protein</topology>
    </subcellularLocation>
</comment>
<evidence type="ECO:0000256" key="2">
    <source>
        <dbReference type="ARBA" id="ARBA00009773"/>
    </source>
</evidence>
<evidence type="ECO:0000256" key="5">
    <source>
        <dbReference type="ARBA" id="ARBA00023136"/>
    </source>
</evidence>
<keyword evidence="4 6" id="KW-1133">Transmembrane helix</keyword>
<keyword evidence="5 6" id="KW-0472">Membrane</keyword>
<evidence type="ECO:0000256" key="6">
    <source>
        <dbReference type="SAM" id="Phobius"/>
    </source>
</evidence>
<dbReference type="GO" id="GO:0055085">
    <property type="term" value="P:transmembrane transport"/>
    <property type="evidence" value="ECO:0007669"/>
    <property type="project" value="TreeGrafter"/>
</dbReference>
<gene>
    <name evidence="7" type="ORF">HNQ68_000895</name>
</gene>
<dbReference type="EMBL" id="JACHIL010000001">
    <property type="protein sequence ID" value="MBB5090383.1"/>
    <property type="molecule type" value="Genomic_DNA"/>
</dbReference>
<evidence type="ECO:0000256" key="1">
    <source>
        <dbReference type="ARBA" id="ARBA00004141"/>
    </source>
</evidence>
<comment type="similarity">
    <text evidence="2">Belongs to the autoinducer-2 exporter (AI-2E) (TC 2.A.86) family.</text>
</comment>
<feature type="transmembrane region" description="Helical" evidence="6">
    <location>
        <begin position="347"/>
        <end position="368"/>
    </location>
</feature>
<comment type="caution">
    <text evidence="7">The sequence shown here is derived from an EMBL/GenBank/DDBJ whole genome shotgun (WGS) entry which is preliminary data.</text>
</comment>
<sequence>MQMPHDNKTSISDAENELIYPAHPLPESGNLQNLTKYVRTGRAMLTGIFLMMLVYALYFARDFFMPVTLAILLALMLTPIVRFSKKRLGISEAISATLLVVFSFSFIGVTGYLLSGPVTEMVSEAPEIGRELTEKLHRLRAPAEHLLNISKQVDQVAQMGQDPKVQTVSLAQPGILSQAAGNVLSGGTTIAVTFILTLFILASGTMFYEKIIQSFGKLSEKKRALRVVYDVEQVISSYLLTITVINGLLGLTISLGLWALGMPTPFVFGVMAALLNFLPYIGALTTIVVVGIIAIVSFDQIAYAMLAPAFVLACNILEGQIVTPTIIGRRLELNTVAVFVAVAFWSWLWGFIGALIAVPLLVVIKVFCDHFETLRHVGNFLSAQTTEDENETGEEKAKPS</sequence>
<feature type="transmembrane region" description="Helical" evidence="6">
    <location>
        <begin position="63"/>
        <end position="81"/>
    </location>
</feature>
<dbReference type="Proteomes" id="UP000531231">
    <property type="component" value="Unassembled WGS sequence"/>
</dbReference>
<feature type="transmembrane region" description="Helical" evidence="6">
    <location>
        <begin position="303"/>
        <end position="327"/>
    </location>
</feature>
<dbReference type="AlphaFoldDB" id="A0A7W8AJU3"/>
<dbReference type="PANTHER" id="PTHR21716:SF16">
    <property type="entry name" value="BLL1467 PROTEIN"/>
    <property type="match status" value="1"/>
</dbReference>
<feature type="transmembrane region" description="Helical" evidence="6">
    <location>
        <begin position="238"/>
        <end position="260"/>
    </location>
</feature>
<dbReference type="Pfam" id="PF01594">
    <property type="entry name" value="AI-2E_transport"/>
    <property type="match status" value="1"/>
</dbReference>
<organism evidence="7 8">
    <name type="scientific">Pseudochrobactrum saccharolyticum</name>
    <dbReference type="NCBI Taxonomy" id="354352"/>
    <lineage>
        <taxon>Bacteria</taxon>
        <taxon>Pseudomonadati</taxon>
        <taxon>Pseudomonadota</taxon>
        <taxon>Alphaproteobacteria</taxon>
        <taxon>Hyphomicrobiales</taxon>
        <taxon>Brucellaceae</taxon>
        <taxon>Pseudochrobactrum</taxon>
    </lineage>
</organism>
<evidence type="ECO:0000256" key="3">
    <source>
        <dbReference type="ARBA" id="ARBA00022692"/>
    </source>
</evidence>
<feature type="transmembrane region" description="Helical" evidence="6">
    <location>
        <begin position="266"/>
        <end position="296"/>
    </location>
</feature>
<name>A0A7W8AJU3_9HYPH</name>
<dbReference type="GO" id="GO:0016020">
    <property type="term" value="C:membrane"/>
    <property type="evidence" value="ECO:0007669"/>
    <property type="project" value="UniProtKB-SubCell"/>
</dbReference>
<evidence type="ECO:0000313" key="8">
    <source>
        <dbReference type="Proteomes" id="UP000531231"/>
    </source>
</evidence>
<dbReference type="InterPro" id="IPR002549">
    <property type="entry name" value="AI-2E-like"/>
</dbReference>